<dbReference type="InterPro" id="IPR033132">
    <property type="entry name" value="GH_1_N_CS"/>
</dbReference>
<dbReference type="EMBL" id="JBHLWN010000051">
    <property type="protein sequence ID" value="MFC0213447.1"/>
    <property type="molecule type" value="Genomic_DNA"/>
</dbReference>
<dbReference type="PANTHER" id="PTHR10353:SF36">
    <property type="entry name" value="LP05116P"/>
    <property type="match status" value="1"/>
</dbReference>
<dbReference type="Pfam" id="PF00232">
    <property type="entry name" value="Glyco_hydro_1"/>
    <property type="match status" value="1"/>
</dbReference>
<accession>A0ABV6DLH1</accession>
<dbReference type="EC" id="3.2.1.21" evidence="3 10"/>
<organism evidence="11 12">
    <name type="scientific">Paenibacillus chartarius</name>
    <dbReference type="NCBI Taxonomy" id="747481"/>
    <lineage>
        <taxon>Bacteria</taxon>
        <taxon>Bacillati</taxon>
        <taxon>Bacillota</taxon>
        <taxon>Bacilli</taxon>
        <taxon>Bacillales</taxon>
        <taxon>Paenibacillaceae</taxon>
        <taxon>Paenibacillus</taxon>
    </lineage>
</organism>
<protein>
    <recommendedName>
        <fullName evidence="3 10">Beta-glucosidase</fullName>
        <ecNumber evidence="3 10">3.2.1.21</ecNumber>
    </recommendedName>
</protein>
<keyword evidence="8" id="KW-0624">Polysaccharide degradation</keyword>
<keyword evidence="5" id="KW-0136">Cellulose degradation</keyword>
<evidence type="ECO:0000256" key="7">
    <source>
        <dbReference type="ARBA" id="ARBA00023295"/>
    </source>
</evidence>
<evidence type="ECO:0000256" key="9">
    <source>
        <dbReference type="PROSITE-ProRule" id="PRU10055"/>
    </source>
</evidence>
<dbReference type="PRINTS" id="PR00131">
    <property type="entry name" value="GLHYDRLASE1"/>
</dbReference>
<evidence type="ECO:0000313" key="11">
    <source>
        <dbReference type="EMBL" id="MFC0213447.1"/>
    </source>
</evidence>
<keyword evidence="7 10" id="KW-0326">Glycosidase</keyword>
<dbReference type="Gene3D" id="3.20.20.80">
    <property type="entry name" value="Glycosidases"/>
    <property type="match status" value="1"/>
</dbReference>
<dbReference type="NCBIfam" id="TIGR03356">
    <property type="entry name" value="BGL"/>
    <property type="match status" value="1"/>
</dbReference>
<proteinExistence type="inferred from homology"/>
<keyword evidence="12" id="KW-1185">Reference proteome</keyword>
<evidence type="ECO:0000256" key="6">
    <source>
        <dbReference type="ARBA" id="ARBA00023277"/>
    </source>
</evidence>
<reference evidence="11 12" key="1">
    <citation type="submission" date="2024-09" db="EMBL/GenBank/DDBJ databases">
        <authorList>
            <person name="Sun Q."/>
            <person name="Mori K."/>
        </authorList>
    </citation>
    <scope>NUCLEOTIDE SEQUENCE [LARGE SCALE GENOMIC DNA]</scope>
    <source>
        <strain evidence="11 12">CCM 7759</strain>
    </source>
</reference>
<evidence type="ECO:0000256" key="4">
    <source>
        <dbReference type="ARBA" id="ARBA00022801"/>
    </source>
</evidence>
<evidence type="ECO:0000256" key="1">
    <source>
        <dbReference type="ARBA" id="ARBA00000448"/>
    </source>
</evidence>
<evidence type="ECO:0000256" key="10">
    <source>
        <dbReference type="RuleBase" id="RU361175"/>
    </source>
</evidence>
<evidence type="ECO:0000313" key="12">
    <source>
        <dbReference type="Proteomes" id="UP001589776"/>
    </source>
</evidence>
<keyword evidence="4 10" id="KW-0378">Hydrolase</keyword>
<comment type="catalytic activity">
    <reaction evidence="1 10">
        <text>Hydrolysis of terminal, non-reducing beta-D-glucosyl residues with release of beta-D-glucose.</text>
        <dbReference type="EC" id="3.2.1.21"/>
    </reaction>
</comment>
<gene>
    <name evidence="11" type="ORF">ACFFK0_13440</name>
</gene>
<comment type="caution">
    <text evidence="11">The sequence shown here is derived from an EMBL/GenBank/DDBJ whole genome shotgun (WGS) entry which is preliminary data.</text>
</comment>
<dbReference type="PROSITE" id="PS00653">
    <property type="entry name" value="GLYCOSYL_HYDROL_F1_2"/>
    <property type="match status" value="1"/>
</dbReference>
<evidence type="ECO:0000256" key="2">
    <source>
        <dbReference type="ARBA" id="ARBA00010838"/>
    </source>
</evidence>
<evidence type="ECO:0000256" key="5">
    <source>
        <dbReference type="ARBA" id="ARBA00023001"/>
    </source>
</evidence>
<evidence type="ECO:0000256" key="8">
    <source>
        <dbReference type="ARBA" id="ARBA00023326"/>
    </source>
</evidence>
<dbReference type="PROSITE" id="PS00572">
    <property type="entry name" value="GLYCOSYL_HYDROL_F1_1"/>
    <property type="match status" value="1"/>
</dbReference>
<dbReference type="InterPro" id="IPR018120">
    <property type="entry name" value="Glyco_hydro_1_AS"/>
</dbReference>
<evidence type="ECO:0000256" key="3">
    <source>
        <dbReference type="ARBA" id="ARBA00012744"/>
    </source>
</evidence>
<dbReference type="InterPro" id="IPR001360">
    <property type="entry name" value="Glyco_hydro_1"/>
</dbReference>
<sequence length="451" mass="52167">MMSTIVSFPPDFVWGVSTSAYQIEGALQEDGRGPSIWDELAAIPGRIWNGDDAEVACDSYHRYEEDIALMKELGVKAYRFSVSWPRIYPQGDGPINPKGIEHYKRFVAKLLENGIEPFCTLYHWELPQALQEKGGWESRGTIDAFVRFAETMFREFDGMIKHWMTFNEPWCIAINGHLLGRHAPGIRSWPSALQVAHHVLVAHGLTVRKFRELGTQGQIGYAPDMYWYEPFSRKQDDVDAAYRAFSIYNWFVEPVFKGTYPDRMKAWFQTKGAEPDILPGDMELIAEPIDFLGLNFYGGNIVRSKPGNNYLDLEHVDLGYEKSDKGWFIFPEGLYLMLNWITDHYGSIPIYITENGACFNDEVVDGKVDDGRRIAFLQNHIAELGRAIESGVNLKGYLTWSLMDNFEWAFGYSCRFGLVHVDYRTLKRTPKESYYWYRKLIRKNWLELESR</sequence>
<comment type="similarity">
    <text evidence="2 10">Belongs to the glycosyl hydrolase 1 family.</text>
</comment>
<dbReference type="Proteomes" id="UP001589776">
    <property type="component" value="Unassembled WGS sequence"/>
</dbReference>
<keyword evidence="6" id="KW-0119">Carbohydrate metabolism</keyword>
<dbReference type="InterPro" id="IPR017853">
    <property type="entry name" value="GH"/>
</dbReference>
<name>A0ABV6DLH1_9BACL</name>
<dbReference type="RefSeq" id="WP_377470762.1">
    <property type="nucleotide sequence ID" value="NZ_JBHLWN010000051.1"/>
</dbReference>
<feature type="active site" description="Nucleophile" evidence="9">
    <location>
        <position position="354"/>
    </location>
</feature>
<dbReference type="SUPFAM" id="SSF51445">
    <property type="entry name" value="(Trans)glycosidases"/>
    <property type="match status" value="1"/>
</dbReference>
<dbReference type="GO" id="GO:0008422">
    <property type="term" value="F:beta-glucosidase activity"/>
    <property type="evidence" value="ECO:0007669"/>
    <property type="project" value="UniProtKB-EC"/>
</dbReference>
<dbReference type="PANTHER" id="PTHR10353">
    <property type="entry name" value="GLYCOSYL HYDROLASE"/>
    <property type="match status" value="1"/>
</dbReference>
<dbReference type="InterPro" id="IPR017736">
    <property type="entry name" value="Glyco_hydro_1_beta-glucosidase"/>
</dbReference>